<evidence type="ECO:0000256" key="9">
    <source>
        <dbReference type="SAM" id="Phobius"/>
    </source>
</evidence>
<evidence type="ECO:0000256" key="2">
    <source>
        <dbReference type="ARBA" id="ARBA00010617"/>
    </source>
</evidence>
<evidence type="ECO:0000256" key="5">
    <source>
        <dbReference type="ARBA" id="ARBA00023002"/>
    </source>
</evidence>
<keyword evidence="6 8" id="KW-0408">Iron</keyword>
<dbReference type="SUPFAM" id="SSF48264">
    <property type="entry name" value="Cytochrome P450"/>
    <property type="match status" value="1"/>
</dbReference>
<comment type="cofactor">
    <cofactor evidence="1 8">
        <name>heme</name>
        <dbReference type="ChEBI" id="CHEBI:30413"/>
    </cofactor>
</comment>
<dbReference type="RefSeq" id="XP_059319419.1">
    <property type="nucleotide sequence ID" value="XM_059463998.1"/>
</dbReference>
<dbReference type="InterPro" id="IPR001128">
    <property type="entry name" value="Cyt_P450"/>
</dbReference>
<evidence type="ECO:0000256" key="7">
    <source>
        <dbReference type="ARBA" id="ARBA00023033"/>
    </source>
</evidence>
<evidence type="ECO:0000256" key="3">
    <source>
        <dbReference type="ARBA" id="ARBA00022617"/>
    </source>
</evidence>
<dbReference type="InterPro" id="IPR002403">
    <property type="entry name" value="Cyt_P450_E_grp-IV"/>
</dbReference>
<reference evidence="10 11" key="1">
    <citation type="submission" date="2016-03" db="EMBL/GenBank/DDBJ databases">
        <title>Comparative genomics of Pseudogymnoascus destructans, the fungus causing white-nose syndrome of bats.</title>
        <authorList>
            <person name="Palmer J.M."/>
            <person name="Drees K.P."/>
            <person name="Foster J.T."/>
            <person name="Lindner D.L."/>
        </authorList>
    </citation>
    <scope>NUCLEOTIDE SEQUENCE [LARGE SCALE GENOMIC DNA]</scope>
    <source>
        <strain evidence="10 11">UAMH 10579</strain>
    </source>
</reference>
<dbReference type="Gene3D" id="1.10.630.10">
    <property type="entry name" value="Cytochrome P450"/>
    <property type="match status" value="1"/>
</dbReference>
<keyword evidence="3 8" id="KW-0349">Heme</keyword>
<dbReference type="AlphaFoldDB" id="A0A1B8GC94"/>
<keyword evidence="11" id="KW-1185">Reference proteome</keyword>
<keyword evidence="9" id="KW-0812">Transmembrane</keyword>
<feature type="transmembrane region" description="Helical" evidence="9">
    <location>
        <begin position="95"/>
        <end position="115"/>
    </location>
</feature>
<evidence type="ECO:0000256" key="8">
    <source>
        <dbReference type="PIRSR" id="PIRSR602403-1"/>
    </source>
</evidence>
<evidence type="ECO:0000256" key="4">
    <source>
        <dbReference type="ARBA" id="ARBA00022723"/>
    </source>
</evidence>
<sequence>MERYVEKTLASPPINVFLTRITRTLFNISGYLQQILAYPPPIPSLTTNATLPKVDGDFEQILLNTQPLHLLETSIRTFLKTGYFEQIFASSSFQAIVLMIISTAVLAHLVVGYFTQVSYPPNLPRVREPAGATRFSLKTRWAYYTNCKALYKEAYETYSKHGKTCLLPGLGFRNDIIIPGASLRWYTSQPDHVLNSYETFLELNQAVYTTGDVNVIRNPWQGDLVRTQMLSLIEPIVADLDDELKVSIDEKFGMDEKDWREIDLYEMVRIVIARGSSRFTVGIPLCRDESYLRRTIDYIDNTILGGLLIGILPRPIRPLFGAFFRILTTLHLRSIRNSLIPLFHSHLSLLQTSPGPEEPCDHLQMMLRYAAANFPSEINLTNFTARISVSNTGSLYQASIAITNALFNILDSDAEYSTIDALREEAATTLVDHNDIWTKATAAQMIKMDSVCRETLRLHAFANRSVFKKVVANGLVTEDGITLPKGAMLSLLAQPAQTDPDVFEAPLKFDPFRFSLAREAIAVAASQNSQSLIFSTGLDSNKGLSNGPPTHPLGKLPLVSTSAINLPFAHGQHACPGRFIVDFEMKIVLAYLLINYDIEVVKREKPWREWATEASMLVKGGKVRVRRRGVVG</sequence>
<dbReference type="PANTHER" id="PTHR46206:SF1">
    <property type="entry name" value="P450, PUTATIVE (EUROFUNG)-RELATED"/>
    <property type="match status" value="1"/>
</dbReference>
<evidence type="ECO:0000313" key="10">
    <source>
        <dbReference type="EMBL" id="OBT93451.2"/>
    </source>
</evidence>
<dbReference type="GO" id="GO:0005506">
    <property type="term" value="F:iron ion binding"/>
    <property type="evidence" value="ECO:0007669"/>
    <property type="project" value="InterPro"/>
</dbReference>
<dbReference type="PANTHER" id="PTHR46206">
    <property type="entry name" value="CYTOCHROME P450"/>
    <property type="match status" value="1"/>
</dbReference>
<dbReference type="STRING" id="342668.A0A1B8GC94"/>
<dbReference type="Pfam" id="PF00067">
    <property type="entry name" value="p450"/>
    <property type="match status" value="2"/>
</dbReference>
<reference evidence="11" key="2">
    <citation type="journal article" date="2018" name="Nat. Commun.">
        <title>Extreme sensitivity to ultraviolet light in the fungal pathogen causing white-nose syndrome of bats.</title>
        <authorList>
            <person name="Palmer J.M."/>
            <person name="Drees K.P."/>
            <person name="Foster J.T."/>
            <person name="Lindner D.L."/>
        </authorList>
    </citation>
    <scope>NUCLEOTIDE SEQUENCE [LARGE SCALE GENOMIC DNA]</scope>
    <source>
        <strain evidence="11">UAMH 10579</strain>
    </source>
</reference>
<organism evidence="10 11">
    <name type="scientific">Pseudogymnoascus verrucosus</name>
    <dbReference type="NCBI Taxonomy" id="342668"/>
    <lineage>
        <taxon>Eukaryota</taxon>
        <taxon>Fungi</taxon>
        <taxon>Dikarya</taxon>
        <taxon>Ascomycota</taxon>
        <taxon>Pezizomycotina</taxon>
        <taxon>Leotiomycetes</taxon>
        <taxon>Thelebolales</taxon>
        <taxon>Thelebolaceae</taxon>
        <taxon>Pseudogymnoascus</taxon>
    </lineage>
</organism>
<keyword evidence="9" id="KW-1133">Transmembrane helix</keyword>
<dbReference type="PRINTS" id="PR00465">
    <property type="entry name" value="EP450IV"/>
</dbReference>
<evidence type="ECO:0000313" key="11">
    <source>
        <dbReference type="Proteomes" id="UP000091956"/>
    </source>
</evidence>
<keyword evidence="7" id="KW-0503">Monooxygenase</keyword>
<dbReference type="GO" id="GO:0004497">
    <property type="term" value="F:monooxygenase activity"/>
    <property type="evidence" value="ECO:0007669"/>
    <property type="project" value="UniProtKB-KW"/>
</dbReference>
<comment type="similarity">
    <text evidence="2">Belongs to the cytochrome P450 family.</text>
</comment>
<evidence type="ECO:0008006" key="12">
    <source>
        <dbReference type="Google" id="ProtNLM"/>
    </source>
</evidence>
<dbReference type="Proteomes" id="UP000091956">
    <property type="component" value="Unassembled WGS sequence"/>
</dbReference>
<dbReference type="EMBL" id="KV460253">
    <property type="protein sequence ID" value="OBT93451.2"/>
    <property type="molecule type" value="Genomic_DNA"/>
</dbReference>
<protein>
    <recommendedName>
        <fullName evidence="12">Cytochrome P450</fullName>
    </recommendedName>
</protein>
<dbReference type="InterPro" id="IPR036396">
    <property type="entry name" value="Cyt_P450_sf"/>
</dbReference>
<accession>A0A1B8GC94</accession>
<proteinExistence type="inferred from homology"/>
<dbReference type="GO" id="GO:0016705">
    <property type="term" value="F:oxidoreductase activity, acting on paired donors, with incorporation or reduction of molecular oxygen"/>
    <property type="evidence" value="ECO:0007669"/>
    <property type="project" value="InterPro"/>
</dbReference>
<keyword evidence="5" id="KW-0560">Oxidoreductase</keyword>
<evidence type="ECO:0000256" key="1">
    <source>
        <dbReference type="ARBA" id="ARBA00001971"/>
    </source>
</evidence>
<dbReference type="CDD" id="cd11041">
    <property type="entry name" value="CYP503A1-like"/>
    <property type="match status" value="1"/>
</dbReference>
<dbReference type="GO" id="GO:0020037">
    <property type="term" value="F:heme binding"/>
    <property type="evidence" value="ECO:0007669"/>
    <property type="project" value="InterPro"/>
</dbReference>
<keyword evidence="9" id="KW-0472">Membrane</keyword>
<gene>
    <name evidence="10" type="ORF">VE01_08716</name>
</gene>
<feature type="binding site" description="axial binding residue" evidence="8">
    <location>
        <position position="575"/>
    </location>
    <ligand>
        <name>heme</name>
        <dbReference type="ChEBI" id="CHEBI:30413"/>
    </ligand>
    <ligandPart>
        <name>Fe</name>
        <dbReference type="ChEBI" id="CHEBI:18248"/>
    </ligandPart>
</feature>
<name>A0A1B8GC94_9PEZI</name>
<dbReference type="GeneID" id="28842102"/>
<evidence type="ECO:0000256" key="6">
    <source>
        <dbReference type="ARBA" id="ARBA00023004"/>
    </source>
</evidence>
<keyword evidence="4 8" id="KW-0479">Metal-binding</keyword>